<sequence length="193" mass="20752">MPSSLRLRGACQIYGWQTKEARLRQLQDAADDIPQLLAPHLGSWQAEPRLATYFLSRLHSDAAGSLISAMLVGKVEINLFHYNALLSCMEKDGYWSRALNLLAALHTIGVVPDAISHNTALQSLRRAENWKAAVCLQNRGDSDLCGAAAVVAAAPWLCAASLLRRLAEASTPPDAVCCTAAVNGQEAVAFLLS</sequence>
<keyword evidence="3" id="KW-1185">Reference proteome</keyword>
<name>A0A1Q9EWI7_SYMMI</name>
<dbReference type="InterPro" id="IPR011990">
    <property type="entry name" value="TPR-like_helical_dom_sf"/>
</dbReference>
<evidence type="ECO:0000256" key="1">
    <source>
        <dbReference type="PROSITE-ProRule" id="PRU00708"/>
    </source>
</evidence>
<proteinExistence type="predicted"/>
<dbReference type="OMA" id="MREMSIQ"/>
<accession>A0A1Q9EWI7</accession>
<organism evidence="2 3">
    <name type="scientific">Symbiodinium microadriaticum</name>
    <name type="common">Dinoflagellate</name>
    <name type="synonym">Zooxanthella microadriatica</name>
    <dbReference type="NCBI Taxonomy" id="2951"/>
    <lineage>
        <taxon>Eukaryota</taxon>
        <taxon>Sar</taxon>
        <taxon>Alveolata</taxon>
        <taxon>Dinophyceae</taxon>
        <taxon>Suessiales</taxon>
        <taxon>Symbiodiniaceae</taxon>
        <taxon>Symbiodinium</taxon>
    </lineage>
</organism>
<gene>
    <name evidence="2" type="ORF">AK812_SmicGene4360</name>
</gene>
<feature type="repeat" description="PPR" evidence="1">
    <location>
        <begin position="78"/>
        <end position="112"/>
    </location>
</feature>
<evidence type="ECO:0000313" key="2">
    <source>
        <dbReference type="EMBL" id="OLQ11804.1"/>
    </source>
</evidence>
<dbReference type="AlphaFoldDB" id="A0A1Q9EWI7"/>
<protein>
    <submittedName>
        <fullName evidence="2">Pentatricopeptide repeat-containing protein, chloroplastic</fullName>
    </submittedName>
</protein>
<dbReference type="InterPro" id="IPR002885">
    <property type="entry name" value="PPR_rpt"/>
</dbReference>
<reference evidence="2 3" key="1">
    <citation type="submission" date="2016-02" db="EMBL/GenBank/DDBJ databases">
        <title>Genome analysis of coral dinoflagellate symbionts highlights evolutionary adaptations to a symbiotic lifestyle.</title>
        <authorList>
            <person name="Aranda M."/>
            <person name="Li Y."/>
            <person name="Liew Y.J."/>
            <person name="Baumgarten S."/>
            <person name="Simakov O."/>
            <person name="Wilson M."/>
            <person name="Piel J."/>
            <person name="Ashoor H."/>
            <person name="Bougouffa S."/>
            <person name="Bajic V.B."/>
            <person name="Ryu T."/>
            <person name="Ravasi T."/>
            <person name="Bayer T."/>
            <person name="Micklem G."/>
            <person name="Kim H."/>
            <person name="Bhak J."/>
            <person name="Lajeunesse T.C."/>
            <person name="Voolstra C.R."/>
        </authorList>
    </citation>
    <scope>NUCLEOTIDE SEQUENCE [LARGE SCALE GENOMIC DNA]</scope>
    <source>
        <strain evidence="2 3">CCMP2467</strain>
    </source>
</reference>
<dbReference type="Gene3D" id="1.25.40.10">
    <property type="entry name" value="Tetratricopeptide repeat domain"/>
    <property type="match status" value="1"/>
</dbReference>
<dbReference type="Proteomes" id="UP000186817">
    <property type="component" value="Unassembled WGS sequence"/>
</dbReference>
<dbReference type="EMBL" id="LSRX01000054">
    <property type="protein sequence ID" value="OLQ11804.1"/>
    <property type="molecule type" value="Genomic_DNA"/>
</dbReference>
<dbReference type="PROSITE" id="PS51375">
    <property type="entry name" value="PPR"/>
    <property type="match status" value="1"/>
</dbReference>
<comment type="caution">
    <text evidence="2">The sequence shown here is derived from an EMBL/GenBank/DDBJ whole genome shotgun (WGS) entry which is preliminary data.</text>
</comment>
<evidence type="ECO:0000313" key="3">
    <source>
        <dbReference type="Proteomes" id="UP000186817"/>
    </source>
</evidence>
<dbReference type="OrthoDB" id="185373at2759"/>